<sequence>MEPPTTGNIQRSNLIYRLNIMTRRWRKVLDAAFRVVGLTDAAWRPLLHLSLLGDGVRQKELAQSIGIENPSLVRILDDLESRGLVVRLEDKSDRRARLLKLTMEGHNAVIRIREILVPLEKELLGGYTDSEMHMLTALLERLETSINDFARQVE</sequence>
<dbReference type="eggNOG" id="COG1846">
    <property type="taxonomic scope" value="Bacteria"/>
</dbReference>
<dbReference type="AlphaFoldDB" id="B3QQM5"/>
<evidence type="ECO:0000256" key="2">
    <source>
        <dbReference type="ARBA" id="ARBA00023125"/>
    </source>
</evidence>
<feature type="domain" description="HTH marR-type" evidence="4">
    <location>
        <begin position="11"/>
        <end position="144"/>
    </location>
</feature>
<dbReference type="SMART" id="SM00347">
    <property type="entry name" value="HTH_MARR"/>
    <property type="match status" value="1"/>
</dbReference>
<protein>
    <submittedName>
        <fullName evidence="5">Transcriptional regulator, MarR family</fullName>
    </submittedName>
</protein>
<dbReference type="RefSeq" id="WP_012503061.1">
    <property type="nucleotide sequence ID" value="NC_011027.1"/>
</dbReference>
<dbReference type="InterPro" id="IPR036388">
    <property type="entry name" value="WH-like_DNA-bd_sf"/>
</dbReference>
<dbReference type="Pfam" id="PF12802">
    <property type="entry name" value="MarR_2"/>
    <property type="match status" value="1"/>
</dbReference>
<dbReference type="InterPro" id="IPR023187">
    <property type="entry name" value="Tscrpt_reg_MarR-type_CS"/>
</dbReference>
<organism evidence="5 6">
    <name type="scientific">Chlorobaculum parvum (strain DSM 263 / NCIMB 8327)</name>
    <name type="common">Chlorobium vibrioforme subsp. thiosulfatophilum</name>
    <dbReference type="NCBI Taxonomy" id="517417"/>
    <lineage>
        <taxon>Bacteria</taxon>
        <taxon>Pseudomonadati</taxon>
        <taxon>Chlorobiota</taxon>
        <taxon>Chlorobiia</taxon>
        <taxon>Chlorobiales</taxon>
        <taxon>Chlorobiaceae</taxon>
        <taxon>Chlorobaculum</taxon>
    </lineage>
</organism>
<dbReference type="HOGENOM" id="CLU_083287_18_2_10"/>
<evidence type="ECO:0000313" key="5">
    <source>
        <dbReference type="EMBL" id="ACF12228.1"/>
    </source>
</evidence>
<dbReference type="PANTHER" id="PTHR33164:SF64">
    <property type="entry name" value="TRANSCRIPTIONAL REGULATOR SLYA"/>
    <property type="match status" value="1"/>
</dbReference>
<keyword evidence="6" id="KW-1185">Reference proteome</keyword>
<evidence type="ECO:0000256" key="1">
    <source>
        <dbReference type="ARBA" id="ARBA00023015"/>
    </source>
</evidence>
<proteinExistence type="predicted"/>
<dbReference type="OrthoDB" id="996843at2"/>
<dbReference type="SUPFAM" id="SSF46785">
    <property type="entry name" value="Winged helix' DNA-binding domain"/>
    <property type="match status" value="1"/>
</dbReference>
<dbReference type="EMBL" id="CP001099">
    <property type="protein sequence ID" value="ACF12228.1"/>
    <property type="molecule type" value="Genomic_DNA"/>
</dbReference>
<keyword evidence="3" id="KW-0804">Transcription</keyword>
<dbReference type="STRING" id="517417.Cpar_1836"/>
<dbReference type="Gene3D" id="1.10.10.10">
    <property type="entry name" value="Winged helix-like DNA-binding domain superfamily/Winged helix DNA-binding domain"/>
    <property type="match status" value="1"/>
</dbReference>
<dbReference type="GO" id="GO:0003677">
    <property type="term" value="F:DNA binding"/>
    <property type="evidence" value="ECO:0007669"/>
    <property type="project" value="UniProtKB-KW"/>
</dbReference>
<keyword evidence="2" id="KW-0238">DNA-binding</keyword>
<dbReference type="Proteomes" id="UP000008811">
    <property type="component" value="Chromosome"/>
</dbReference>
<evidence type="ECO:0000256" key="3">
    <source>
        <dbReference type="ARBA" id="ARBA00023163"/>
    </source>
</evidence>
<reference evidence="5" key="1">
    <citation type="submission" date="2008-06" db="EMBL/GenBank/DDBJ databases">
        <title>Complete sequence of Chlorobaculum parvum NCIB 8327.</title>
        <authorList>
            <consortium name="US DOE Joint Genome Institute"/>
            <person name="Lucas S."/>
            <person name="Copeland A."/>
            <person name="Lapidus A."/>
            <person name="Glavina del Rio T."/>
            <person name="Dalin E."/>
            <person name="Tice H."/>
            <person name="Bruce D."/>
            <person name="Goodwin L."/>
            <person name="Pitluck S."/>
            <person name="Schmutz J."/>
            <person name="Larimer F."/>
            <person name="Land M."/>
            <person name="Hauser L."/>
            <person name="Kyrpides N."/>
            <person name="Mikhailova N."/>
            <person name="Zhao F."/>
            <person name="Li T."/>
            <person name="Liu Z."/>
            <person name="Overmann J."/>
            <person name="Bryant D.A."/>
            <person name="Richardson P."/>
        </authorList>
    </citation>
    <scope>NUCLEOTIDE SEQUENCE [LARGE SCALE GENOMIC DNA]</scope>
    <source>
        <strain evidence="5">NCIB 8327</strain>
    </source>
</reference>
<dbReference type="PANTHER" id="PTHR33164">
    <property type="entry name" value="TRANSCRIPTIONAL REGULATOR, MARR FAMILY"/>
    <property type="match status" value="1"/>
</dbReference>
<dbReference type="PROSITE" id="PS50995">
    <property type="entry name" value="HTH_MARR_2"/>
    <property type="match status" value="1"/>
</dbReference>
<evidence type="ECO:0000313" key="6">
    <source>
        <dbReference type="Proteomes" id="UP000008811"/>
    </source>
</evidence>
<dbReference type="GO" id="GO:0003700">
    <property type="term" value="F:DNA-binding transcription factor activity"/>
    <property type="evidence" value="ECO:0007669"/>
    <property type="project" value="InterPro"/>
</dbReference>
<name>B3QQM5_CHLP8</name>
<dbReference type="KEGG" id="cpc:Cpar_1836"/>
<dbReference type="InterPro" id="IPR036390">
    <property type="entry name" value="WH_DNA-bd_sf"/>
</dbReference>
<dbReference type="InterPro" id="IPR000835">
    <property type="entry name" value="HTH_MarR-typ"/>
</dbReference>
<dbReference type="InterPro" id="IPR039422">
    <property type="entry name" value="MarR/SlyA-like"/>
</dbReference>
<gene>
    <name evidence="5" type="ordered locus">Cpar_1836</name>
</gene>
<dbReference type="PROSITE" id="PS01117">
    <property type="entry name" value="HTH_MARR_1"/>
    <property type="match status" value="1"/>
</dbReference>
<keyword evidence="1" id="KW-0805">Transcription regulation</keyword>
<dbReference type="PRINTS" id="PR00598">
    <property type="entry name" value="HTHMARR"/>
</dbReference>
<dbReference type="GO" id="GO:0006950">
    <property type="term" value="P:response to stress"/>
    <property type="evidence" value="ECO:0007669"/>
    <property type="project" value="TreeGrafter"/>
</dbReference>
<evidence type="ECO:0000259" key="4">
    <source>
        <dbReference type="PROSITE" id="PS50995"/>
    </source>
</evidence>
<accession>B3QQM5</accession>